<protein>
    <recommendedName>
        <fullName evidence="4">Selenoprotein H</fullName>
    </recommendedName>
</protein>
<comment type="caution">
    <text evidence="2">The sequence shown here is derived from an EMBL/GenBank/DDBJ whole genome shotgun (WGS) entry which is preliminary data.</text>
</comment>
<sequence length="195" mass="21446">MAPKRRGRPRKTDKPADDNVEKQETSVSAEAAEAAEEVVEEEEKAETEPSPKKSKVEEKKKRGRKPKATSKKVAAKKSADDDDDAKDASEDEEAEEGVEEEVPADAMSQKVVIIEASKECNCFKTRAAKVHAGLTKAIPGIEVQINPDKPRKGCFEVRGKDGKIYMSLLGLPRPFTKLKNVDMDKAVEEIVAKVK</sequence>
<keyword evidence="3" id="KW-1185">Reference proteome</keyword>
<dbReference type="Proteomes" id="UP000886520">
    <property type="component" value="Chromosome 5"/>
</dbReference>
<feature type="compositionally biased region" description="Basic residues" evidence="1">
    <location>
        <begin position="61"/>
        <end position="75"/>
    </location>
</feature>
<dbReference type="InterPro" id="IPR052674">
    <property type="entry name" value="SelWTH-like"/>
</dbReference>
<dbReference type="GO" id="GO:0005794">
    <property type="term" value="C:Golgi apparatus"/>
    <property type="evidence" value="ECO:0007669"/>
    <property type="project" value="TreeGrafter"/>
</dbReference>
<feature type="compositionally biased region" description="Basic and acidic residues" evidence="1">
    <location>
        <begin position="46"/>
        <end position="60"/>
    </location>
</feature>
<dbReference type="PANTHER" id="PTHR33638:SF1">
    <property type="entry name" value="SELENOPROTEIN H"/>
    <property type="match status" value="1"/>
</dbReference>
<evidence type="ECO:0000256" key="1">
    <source>
        <dbReference type="SAM" id="MobiDB-lite"/>
    </source>
</evidence>
<dbReference type="AlphaFoldDB" id="A0A9D4V574"/>
<feature type="compositionally biased region" description="Acidic residues" evidence="1">
    <location>
        <begin position="80"/>
        <end position="103"/>
    </location>
</feature>
<feature type="compositionally biased region" description="Basic and acidic residues" evidence="1">
    <location>
        <begin position="10"/>
        <end position="24"/>
    </location>
</feature>
<feature type="region of interest" description="Disordered" evidence="1">
    <location>
        <begin position="1"/>
        <end position="106"/>
    </location>
</feature>
<name>A0A9D4V574_ADICA</name>
<dbReference type="EMBL" id="JABFUD020000005">
    <property type="protein sequence ID" value="KAI5079443.1"/>
    <property type="molecule type" value="Genomic_DNA"/>
</dbReference>
<evidence type="ECO:0000313" key="3">
    <source>
        <dbReference type="Proteomes" id="UP000886520"/>
    </source>
</evidence>
<feature type="compositionally biased region" description="Acidic residues" evidence="1">
    <location>
        <begin position="33"/>
        <end position="45"/>
    </location>
</feature>
<proteinExistence type="predicted"/>
<organism evidence="2 3">
    <name type="scientific">Adiantum capillus-veneris</name>
    <name type="common">Maidenhair fern</name>
    <dbReference type="NCBI Taxonomy" id="13818"/>
    <lineage>
        <taxon>Eukaryota</taxon>
        <taxon>Viridiplantae</taxon>
        <taxon>Streptophyta</taxon>
        <taxon>Embryophyta</taxon>
        <taxon>Tracheophyta</taxon>
        <taxon>Polypodiopsida</taxon>
        <taxon>Polypodiidae</taxon>
        <taxon>Polypodiales</taxon>
        <taxon>Pteridineae</taxon>
        <taxon>Pteridaceae</taxon>
        <taxon>Vittarioideae</taxon>
        <taxon>Adiantum</taxon>
    </lineage>
</organism>
<dbReference type="OrthoDB" id="1933874at2759"/>
<gene>
    <name evidence="2" type="ORF">GOP47_0004922</name>
</gene>
<reference evidence="2 3" key="1">
    <citation type="submission" date="2021-01" db="EMBL/GenBank/DDBJ databases">
        <title>Adiantum capillus-veneris genome.</title>
        <authorList>
            <person name="Fang Y."/>
            <person name="Liao Q."/>
        </authorList>
    </citation>
    <scope>NUCLEOTIDE SEQUENCE [LARGE SCALE GENOMIC DNA]</scope>
    <source>
        <strain evidence="2">H3</strain>
        <tissue evidence="2">Leaf</tissue>
    </source>
</reference>
<evidence type="ECO:0008006" key="4">
    <source>
        <dbReference type="Google" id="ProtNLM"/>
    </source>
</evidence>
<dbReference type="PANTHER" id="PTHR33638">
    <property type="entry name" value="SELENOPROTEIN H"/>
    <property type="match status" value="1"/>
</dbReference>
<evidence type="ECO:0000313" key="2">
    <source>
        <dbReference type="EMBL" id="KAI5079443.1"/>
    </source>
</evidence>
<accession>A0A9D4V574</accession>